<dbReference type="RefSeq" id="WP_320290877.1">
    <property type="nucleotide sequence ID" value="NZ_JAVIIW010000057.1"/>
</dbReference>
<evidence type="ECO:0000313" key="2">
    <source>
        <dbReference type="Proteomes" id="UP001287059"/>
    </source>
</evidence>
<name>A0ABU4Y780_9HYPH</name>
<protein>
    <submittedName>
        <fullName evidence="1">Uncharacterized protein</fullName>
    </submittedName>
</protein>
<organism evidence="1 2">
    <name type="scientific">Mesorhizobium album</name>
    <dbReference type="NCBI Taxonomy" id="3072314"/>
    <lineage>
        <taxon>Bacteria</taxon>
        <taxon>Pseudomonadati</taxon>
        <taxon>Pseudomonadota</taxon>
        <taxon>Alphaproteobacteria</taxon>
        <taxon>Hyphomicrobiales</taxon>
        <taxon>Phyllobacteriaceae</taxon>
        <taxon>Mesorhizobium</taxon>
    </lineage>
</organism>
<gene>
    <name evidence="1" type="ORF">RFN28_30645</name>
</gene>
<dbReference type="EMBL" id="JAVIIW010000057">
    <property type="protein sequence ID" value="MDX8482788.1"/>
    <property type="molecule type" value="Genomic_DNA"/>
</dbReference>
<accession>A0ABU4Y780</accession>
<dbReference type="Proteomes" id="UP001287059">
    <property type="component" value="Unassembled WGS sequence"/>
</dbReference>
<reference evidence="1 2" key="1">
    <citation type="submission" date="2023-08" db="EMBL/GenBank/DDBJ databases">
        <title>Implementing the SeqCode for naming new Mesorhizobium species isolated from Vachellia karroo root nodules.</title>
        <authorList>
            <person name="Van Lill M."/>
        </authorList>
    </citation>
    <scope>NUCLEOTIDE SEQUENCE [LARGE SCALE GENOMIC DNA]</scope>
    <source>
        <strain evidence="1 2">VK24D</strain>
    </source>
</reference>
<proteinExistence type="predicted"/>
<keyword evidence="2" id="KW-1185">Reference proteome</keyword>
<evidence type="ECO:0000313" key="1">
    <source>
        <dbReference type="EMBL" id="MDX8482788.1"/>
    </source>
</evidence>
<sequence length="42" mass="4707">MLPDQVDVAGACDVVGLAITEHLPWDTLAMRDMLRQLPLMRN</sequence>
<comment type="caution">
    <text evidence="1">The sequence shown here is derived from an EMBL/GenBank/DDBJ whole genome shotgun (WGS) entry which is preliminary data.</text>
</comment>